<feature type="transmembrane region" description="Helical" evidence="2">
    <location>
        <begin position="225"/>
        <end position="247"/>
    </location>
</feature>
<accession>A0A101PR57</accession>
<comment type="caution">
    <text evidence="4">The sequence shown here is derived from an EMBL/GenBank/DDBJ whole genome shotgun (WGS) entry which is preliminary data.</text>
</comment>
<feature type="transmembrane region" description="Helical" evidence="2">
    <location>
        <begin position="804"/>
        <end position="826"/>
    </location>
</feature>
<dbReference type="Proteomes" id="UP000053398">
    <property type="component" value="Unassembled WGS sequence"/>
</dbReference>
<feature type="transmembrane region" description="Helical" evidence="2">
    <location>
        <begin position="513"/>
        <end position="532"/>
    </location>
</feature>
<keyword evidence="3" id="KW-0732">Signal</keyword>
<dbReference type="EMBL" id="LMWP01000065">
    <property type="protein sequence ID" value="KUN15933.1"/>
    <property type="molecule type" value="Genomic_DNA"/>
</dbReference>
<feature type="transmembrane region" description="Helical" evidence="2">
    <location>
        <begin position="317"/>
        <end position="335"/>
    </location>
</feature>
<evidence type="ECO:0000256" key="2">
    <source>
        <dbReference type="SAM" id="Phobius"/>
    </source>
</evidence>
<evidence type="ECO:0000313" key="5">
    <source>
        <dbReference type="Proteomes" id="UP000053398"/>
    </source>
</evidence>
<feature type="transmembrane region" description="Helical" evidence="2">
    <location>
        <begin position="743"/>
        <end position="764"/>
    </location>
</feature>
<keyword evidence="2" id="KW-1133">Transmembrane helix</keyword>
<evidence type="ECO:0000256" key="3">
    <source>
        <dbReference type="SAM" id="SignalP"/>
    </source>
</evidence>
<reference evidence="4 5" key="1">
    <citation type="submission" date="2015-10" db="EMBL/GenBank/DDBJ databases">
        <title>Draft genome sequence of Streptomyces corchorusii DSM 40340, type strain for the species Streptomyces corchorusii.</title>
        <authorList>
            <person name="Ruckert C."/>
            <person name="Winkler A."/>
            <person name="Kalinowski J."/>
            <person name="Kampfer P."/>
            <person name="Glaeser S."/>
        </authorList>
    </citation>
    <scope>NUCLEOTIDE SEQUENCE [LARGE SCALE GENOMIC DNA]</scope>
    <source>
        <strain evidence="4 5">DSM 40340</strain>
    </source>
</reference>
<evidence type="ECO:0000256" key="1">
    <source>
        <dbReference type="SAM" id="MobiDB-lite"/>
    </source>
</evidence>
<name>A0A101PR57_STRCK</name>
<feature type="transmembrane region" description="Helical" evidence="2">
    <location>
        <begin position="292"/>
        <end position="311"/>
    </location>
</feature>
<evidence type="ECO:0000313" key="4">
    <source>
        <dbReference type="EMBL" id="KUN15933.1"/>
    </source>
</evidence>
<feature type="chain" id="PRO_5007102974" evidence="3">
    <location>
        <begin position="29"/>
        <end position="873"/>
    </location>
</feature>
<dbReference type="RefSeq" id="WP_059266924.1">
    <property type="nucleotide sequence ID" value="NZ_KQ948377.1"/>
</dbReference>
<feature type="signal peptide" evidence="3">
    <location>
        <begin position="1"/>
        <end position="28"/>
    </location>
</feature>
<proteinExistence type="predicted"/>
<feature type="transmembrane region" description="Helical" evidence="2">
    <location>
        <begin position="580"/>
        <end position="599"/>
    </location>
</feature>
<feature type="transmembrane region" description="Helical" evidence="2">
    <location>
        <begin position="449"/>
        <end position="475"/>
    </location>
</feature>
<feature type="transmembrane region" description="Helical" evidence="2">
    <location>
        <begin position="776"/>
        <end position="798"/>
    </location>
</feature>
<organism evidence="4 5">
    <name type="scientific">Streptomyces corchorusii</name>
    <name type="common">Streptomyces chibaensis</name>
    <dbReference type="NCBI Taxonomy" id="1903"/>
    <lineage>
        <taxon>Bacteria</taxon>
        <taxon>Bacillati</taxon>
        <taxon>Actinomycetota</taxon>
        <taxon>Actinomycetes</taxon>
        <taxon>Kitasatosporales</taxon>
        <taxon>Streptomycetaceae</taxon>
        <taxon>Streptomyces</taxon>
    </lineage>
</organism>
<keyword evidence="2" id="KW-0472">Membrane</keyword>
<feature type="region of interest" description="Disordered" evidence="1">
    <location>
        <begin position="253"/>
        <end position="280"/>
    </location>
</feature>
<feature type="transmembrane region" description="Helical" evidence="2">
    <location>
        <begin position="557"/>
        <end position="574"/>
    </location>
</feature>
<feature type="transmembrane region" description="Helical" evidence="2">
    <location>
        <begin position="406"/>
        <end position="428"/>
    </location>
</feature>
<keyword evidence="2" id="KW-0812">Transmembrane</keyword>
<dbReference type="InterPro" id="IPR046176">
    <property type="entry name" value="DUF6185"/>
</dbReference>
<protein>
    <submittedName>
        <fullName evidence="4">Uncharacterized protein</fullName>
    </submittedName>
</protein>
<dbReference type="Pfam" id="PF19683">
    <property type="entry name" value="DUF6185"/>
    <property type="match status" value="2"/>
</dbReference>
<keyword evidence="5" id="KW-1185">Reference proteome</keyword>
<feature type="transmembrane region" description="Helical" evidence="2">
    <location>
        <begin position="365"/>
        <end position="386"/>
    </location>
</feature>
<feature type="transmembrane region" description="Helical" evidence="2">
    <location>
        <begin position="847"/>
        <end position="868"/>
    </location>
</feature>
<dbReference type="AlphaFoldDB" id="A0A101PR57"/>
<gene>
    <name evidence="4" type="ORF">AQJ11_41620</name>
</gene>
<sequence length="873" mass="96791">MAMTRWWRLLLPLLVLVAWAGECGPAQARQRDAGTDCMSDGLRGSTVSATLRLEQHKRSTPRIVSDMTVRVPRRWPHARHLTFGEESPQYRQAMRCLLLGDEAPGERSEWHPHDPVVTATDNSVTVHYVAFNWITSENPVLVGPWQVIPTGKAWMIYLWPPTLQTDRWKRIEVDLSGLNFNDLVEHASSTTGNHLVWKNALPEEVQVEVDPSWQRLLPVKLSQSLWATAGIASWWVCASALIAVAALRTGPAEAATGRGTARRPAMRKAPERSAADASDTDIGQDVSFKRTLLEWAGLSTGVALALLLFVPQDRFSPRWHALLCIPAGVVLVFAARPWSLGASRTSAGAGPDEPARPADVQRRQALAVTATTCAVAGIGLLVLLAHDVFGLPGGLGPKATTAFGRTGLALLGLVTVWLWLAAMAAWAWRFVREGGLLQGRRWTRRWDEAPVRCVAVVGCLLAAVAVALFACAWWVSERRWRRVNWLVEQPDPSAHNAALSHTFADFFYTDLRWLFAYSWVLTGIALLALLRFRSGPFWADGRPGHERFPLGPSKPDLLLTVSLFAFFVGVRAARFAGAGALYGVWLVLNILALYALLALGRRWSVLSRMGDRFYRVRLASKQDRSELLEKARQYRNANHQMHLVDQGRAAGVTCEQVEEKLNGLHQWVATACEGADPPEQISVLDIALAWGPEGHWWSNAVRAARLAFWFGTPATLLLVYYEAQDSYARQQALYSPIGIPEFAAQLVLYQLGWAVAGFTLGALWRLLPGHRSQARAWLLTAAYGFPAVLAAALIHIMDTDPRQLLLYAALLLVILTLTSIWMDLATFQRERKYWPSGFALLLSIHQLRGLSVGITWILAQLAAVVTIYKSLTH</sequence>